<evidence type="ECO:0000313" key="9">
    <source>
        <dbReference type="Proteomes" id="UP001497512"/>
    </source>
</evidence>
<evidence type="ECO:0000256" key="5">
    <source>
        <dbReference type="SAM" id="Phobius"/>
    </source>
</evidence>
<dbReference type="PANTHER" id="PTHR31561">
    <property type="entry name" value="3-KETOACYL-COA SYNTHASE"/>
    <property type="match status" value="1"/>
</dbReference>
<dbReference type="Gene3D" id="3.40.47.10">
    <property type="match status" value="1"/>
</dbReference>
<evidence type="ECO:0000256" key="1">
    <source>
        <dbReference type="ARBA" id="ARBA00005531"/>
    </source>
</evidence>
<sequence length="558" mass="62547">MVKASGQAAHGGLDPDNSSLDFDYQRQSQLMKDETLSLHEISCKQPLVPDFLQSVNLQYVKLGYQHILSITYLVPLLLIPSLLLGIFILQLQLGGLAAVSSDHNSIWQLWEKILQFNLLSVFACLVLLVCAATVYFMSRSRPIYLVDFACFVAKDDSEALKVPFNIFIQRSSNSGFFDAESIEFEQKIMQRSDLSESTYLPPALGALPPCPSMKAARVEAETVVYGCLDELFEKTKVKPKEIGVLIVNCSLFTPTPSLSAMIVNKYKMRGDIRSYNLGGMGCSASLISIDLARDILQLHGYTYAIVVSTENITQNWYFGNIKSKLIPNCSFRVGGTALLLSNKPNDKRRSKYKLKHLVRTHRAADDKSYRCVYQEQDSEGKMEVGLSKDILTIAAESVKTNITTLGPLVLPFSEQILFFANLVALELFNMKQLKAYIPDFRLAFDHFCIHAGGKAVIDELQKHLLLTPQHCEASRMALHRFGNTSSSTIWYELAYIEAKGRVKKGQRVWQLAFGAGFKCTSAVWQSLHTIQPSLKHSPWAHCIDNYPVKVPDTVQFDD</sequence>
<feature type="domain" description="Beta-ketoacyl-[acyl-carrier-protein] synthase III C-terminal" evidence="7">
    <location>
        <begin position="445"/>
        <end position="525"/>
    </location>
</feature>
<dbReference type="Pfam" id="PF08392">
    <property type="entry name" value="FAE1_CUT1_RppA"/>
    <property type="match status" value="1"/>
</dbReference>
<name>A0ABP0V563_9BRYO</name>
<dbReference type="SUPFAM" id="SSF53901">
    <property type="entry name" value="Thiolase-like"/>
    <property type="match status" value="2"/>
</dbReference>
<gene>
    <name evidence="8" type="ORF">CSSPTR1EN2_LOCUS22412</name>
</gene>
<evidence type="ECO:0000259" key="7">
    <source>
        <dbReference type="Pfam" id="PF08541"/>
    </source>
</evidence>
<feature type="domain" description="FAE" evidence="6">
    <location>
        <begin position="135"/>
        <end position="424"/>
    </location>
</feature>
<evidence type="ECO:0000313" key="8">
    <source>
        <dbReference type="EMBL" id="CAK9234828.1"/>
    </source>
</evidence>
<keyword evidence="9" id="KW-1185">Reference proteome</keyword>
<reference evidence="8" key="1">
    <citation type="submission" date="2024-02" db="EMBL/GenBank/DDBJ databases">
        <authorList>
            <consortium name="ELIXIR-Norway"/>
            <consortium name="Elixir Norway"/>
        </authorList>
    </citation>
    <scope>NUCLEOTIDE SEQUENCE</scope>
</reference>
<organism evidence="8 9">
    <name type="scientific">Sphagnum troendelagicum</name>
    <dbReference type="NCBI Taxonomy" id="128251"/>
    <lineage>
        <taxon>Eukaryota</taxon>
        <taxon>Viridiplantae</taxon>
        <taxon>Streptophyta</taxon>
        <taxon>Embryophyta</taxon>
        <taxon>Bryophyta</taxon>
        <taxon>Sphagnophytina</taxon>
        <taxon>Sphagnopsida</taxon>
        <taxon>Sphagnales</taxon>
        <taxon>Sphagnaceae</taxon>
        <taxon>Sphagnum</taxon>
    </lineage>
</organism>
<feature type="transmembrane region" description="Helical" evidence="5">
    <location>
        <begin position="70"/>
        <end position="93"/>
    </location>
</feature>
<feature type="transmembrane region" description="Helical" evidence="5">
    <location>
        <begin position="113"/>
        <end position="136"/>
    </location>
</feature>
<dbReference type="InterPro" id="IPR013747">
    <property type="entry name" value="ACP_syn_III_C"/>
</dbReference>
<keyword evidence="5" id="KW-0472">Membrane</keyword>
<dbReference type="PIRSF" id="PIRSF036417">
    <property type="entry name" value="3-ktacl-CoA_syn"/>
    <property type="match status" value="1"/>
</dbReference>
<dbReference type="InterPro" id="IPR016039">
    <property type="entry name" value="Thiolase-like"/>
</dbReference>
<keyword evidence="5" id="KW-0812">Transmembrane</keyword>
<evidence type="ECO:0000256" key="4">
    <source>
        <dbReference type="PIRNR" id="PIRNR036417"/>
    </source>
</evidence>
<dbReference type="CDD" id="cd00831">
    <property type="entry name" value="CHS_like"/>
    <property type="match status" value="1"/>
</dbReference>
<proteinExistence type="inferred from homology"/>
<dbReference type="EC" id="2.3.1.-" evidence="4"/>
<protein>
    <recommendedName>
        <fullName evidence="4">3-ketoacyl-CoA synthase</fullName>
        <ecNumber evidence="4">2.3.1.-</ecNumber>
    </recommendedName>
</protein>
<keyword evidence="5" id="KW-1133">Transmembrane helix</keyword>
<dbReference type="InterPro" id="IPR012392">
    <property type="entry name" value="3-ktacl-CoA_syn"/>
</dbReference>
<evidence type="ECO:0000256" key="2">
    <source>
        <dbReference type="ARBA" id="ARBA00022679"/>
    </source>
</evidence>
<comment type="similarity">
    <text evidence="1 4">Belongs to the thiolase-like superfamily. Chalcone/stilbene synthases family.</text>
</comment>
<dbReference type="Proteomes" id="UP001497512">
    <property type="component" value="Chromosome 8"/>
</dbReference>
<comment type="pathway">
    <text evidence="4">Lipid metabolism; fatty acid biosynthesis.</text>
</comment>
<evidence type="ECO:0000259" key="6">
    <source>
        <dbReference type="Pfam" id="PF08392"/>
    </source>
</evidence>
<keyword evidence="3 4" id="KW-0012">Acyltransferase</keyword>
<evidence type="ECO:0000256" key="3">
    <source>
        <dbReference type="ARBA" id="ARBA00023315"/>
    </source>
</evidence>
<dbReference type="Pfam" id="PF08541">
    <property type="entry name" value="ACP_syn_III_C"/>
    <property type="match status" value="1"/>
</dbReference>
<dbReference type="InterPro" id="IPR013601">
    <property type="entry name" value="FAE1_typ3_polyketide_synth"/>
</dbReference>
<keyword evidence="2 4" id="KW-0808">Transferase</keyword>
<dbReference type="EMBL" id="OZ019900">
    <property type="protein sequence ID" value="CAK9234828.1"/>
    <property type="molecule type" value="Genomic_DNA"/>
</dbReference>
<accession>A0ABP0V563</accession>